<dbReference type="Gene3D" id="3.40.190.10">
    <property type="entry name" value="Periplasmic binding protein-like II"/>
    <property type="match status" value="1"/>
</dbReference>
<reference evidence="13" key="1">
    <citation type="submission" date="2021-02" db="EMBL/GenBank/DDBJ databases">
        <authorList>
            <person name="Nowell W R."/>
        </authorList>
    </citation>
    <scope>NUCLEOTIDE SEQUENCE</scope>
</reference>
<sequence length="434" mass="50132">MRSETDEHDVLRANPALDVLKSRECDGRIIRMKVYWIFLLGNLTVYVYISPPFFMRKYDNVKNETTDSGYIIDLIEELEKQITDFHAIVQVAPVEATYDELVECVANGTYDIVMADLAQTSNRTKLIDFSVPICDNTLRLVMRKTKTLKTILFAFVKPFHYAVWLLLTFVVYTFSAILIVIFERCDKKGKKGDVYSELPGSLIACSLYHTVGALLQRGSELQVKTFSGRFQTVIVWLMSVVFVTLFTANMVTYFTAQREDPWLQSIDDLKMCRKISCDRIGVIESSQHEEYFNNEVNEGALQNYHHLKHPQECFTKLLNEEIDVALADSSSAEWFTQRPQYCDLQVTGLPFGKTYFGAALPKEWQYKDHLDDTILQLRNKINEKLKVYFREKVCDRKDDNEFGSGLRKEQAGGLFITFVSLTVFNVLLFVLEKR</sequence>
<comment type="subcellular location">
    <subcellularLocation>
        <location evidence="1">Membrane</location>
        <topology evidence="1">Multi-pass membrane protein</topology>
    </subcellularLocation>
</comment>
<keyword evidence="2" id="KW-0813">Transport</keyword>
<feature type="transmembrane region" description="Helical" evidence="11">
    <location>
        <begin position="34"/>
        <end position="54"/>
    </location>
</feature>
<protein>
    <recommendedName>
        <fullName evidence="12">Ionotropic glutamate receptor C-terminal domain-containing protein</fullName>
    </recommendedName>
</protein>
<keyword evidence="10" id="KW-0407">Ion channel</keyword>
<evidence type="ECO:0000313" key="14">
    <source>
        <dbReference type="EMBL" id="CAF4350625.1"/>
    </source>
</evidence>
<evidence type="ECO:0000256" key="6">
    <source>
        <dbReference type="ARBA" id="ARBA00023136"/>
    </source>
</evidence>
<evidence type="ECO:0000259" key="12">
    <source>
        <dbReference type="SMART" id="SM00079"/>
    </source>
</evidence>
<dbReference type="AlphaFoldDB" id="A0A8S2FU49"/>
<keyword evidence="7" id="KW-0675">Receptor</keyword>
<feature type="domain" description="Ionotropic glutamate receptor C-terminal" evidence="12">
    <location>
        <begin position="42"/>
        <end position="391"/>
    </location>
</feature>
<name>A0A8S2FU49_9BILA</name>
<evidence type="ECO:0000313" key="15">
    <source>
        <dbReference type="Proteomes" id="UP000677228"/>
    </source>
</evidence>
<evidence type="ECO:0000256" key="2">
    <source>
        <dbReference type="ARBA" id="ARBA00022448"/>
    </source>
</evidence>
<evidence type="ECO:0000256" key="9">
    <source>
        <dbReference type="ARBA" id="ARBA00023286"/>
    </source>
</evidence>
<keyword evidence="4 11" id="KW-1133">Transmembrane helix</keyword>
<keyword evidence="8" id="KW-0325">Glycoprotein</keyword>
<evidence type="ECO:0000256" key="7">
    <source>
        <dbReference type="ARBA" id="ARBA00023170"/>
    </source>
</evidence>
<keyword evidence="9" id="KW-1071">Ligand-gated ion channel</keyword>
<evidence type="ECO:0000256" key="3">
    <source>
        <dbReference type="ARBA" id="ARBA00022692"/>
    </source>
</evidence>
<evidence type="ECO:0000256" key="5">
    <source>
        <dbReference type="ARBA" id="ARBA00023065"/>
    </source>
</evidence>
<dbReference type="Pfam" id="PF10613">
    <property type="entry name" value="Lig_chan-Glu_bd"/>
    <property type="match status" value="1"/>
</dbReference>
<dbReference type="GO" id="GO:0015276">
    <property type="term" value="F:ligand-gated monoatomic ion channel activity"/>
    <property type="evidence" value="ECO:0007669"/>
    <property type="project" value="InterPro"/>
</dbReference>
<evidence type="ECO:0000256" key="8">
    <source>
        <dbReference type="ARBA" id="ARBA00023180"/>
    </source>
</evidence>
<dbReference type="PANTHER" id="PTHR18966">
    <property type="entry name" value="IONOTROPIC GLUTAMATE RECEPTOR"/>
    <property type="match status" value="1"/>
</dbReference>
<dbReference type="SUPFAM" id="SSF53850">
    <property type="entry name" value="Periplasmic binding protein-like II"/>
    <property type="match status" value="1"/>
</dbReference>
<dbReference type="EMBL" id="CAJOBA010064192">
    <property type="protein sequence ID" value="CAF4350625.1"/>
    <property type="molecule type" value="Genomic_DNA"/>
</dbReference>
<dbReference type="Gene3D" id="1.10.287.70">
    <property type="match status" value="1"/>
</dbReference>
<accession>A0A8S2FU49</accession>
<organism evidence="13 15">
    <name type="scientific">Didymodactylos carnosus</name>
    <dbReference type="NCBI Taxonomy" id="1234261"/>
    <lineage>
        <taxon>Eukaryota</taxon>
        <taxon>Metazoa</taxon>
        <taxon>Spiralia</taxon>
        <taxon>Gnathifera</taxon>
        <taxon>Rotifera</taxon>
        <taxon>Eurotatoria</taxon>
        <taxon>Bdelloidea</taxon>
        <taxon>Philodinida</taxon>
        <taxon>Philodinidae</taxon>
        <taxon>Didymodactylos</taxon>
    </lineage>
</organism>
<keyword evidence="6 11" id="KW-0472">Membrane</keyword>
<dbReference type="Proteomes" id="UP000682733">
    <property type="component" value="Unassembled WGS sequence"/>
</dbReference>
<dbReference type="Proteomes" id="UP000677228">
    <property type="component" value="Unassembled WGS sequence"/>
</dbReference>
<dbReference type="EMBL" id="CAJNOK010041602">
    <property type="protein sequence ID" value="CAF1559181.1"/>
    <property type="molecule type" value="Genomic_DNA"/>
</dbReference>
<comment type="caution">
    <text evidence="13">The sequence shown here is derived from an EMBL/GenBank/DDBJ whole genome shotgun (WGS) entry which is preliminary data.</text>
</comment>
<feature type="transmembrane region" description="Helical" evidence="11">
    <location>
        <begin position="411"/>
        <end position="431"/>
    </location>
</feature>
<dbReference type="Pfam" id="PF00060">
    <property type="entry name" value="Lig_chan"/>
    <property type="match status" value="1"/>
</dbReference>
<gene>
    <name evidence="13" type="ORF">OVA965_LOCUS39708</name>
    <name evidence="14" type="ORF">TMI583_LOCUS41055</name>
</gene>
<evidence type="ECO:0000313" key="13">
    <source>
        <dbReference type="EMBL" id="CAF1559181.1"/>
    </source>
</evidence>
<evidence type="ECO:0000256" key="4">
    <source>
        <dbReference type="ARBA" id="ARBA00022989"/>
    </source>
</evidence>
<feature type="transmembrane region" description="Helical" evidence="11">
    <location>
        <begin position="161"/>
        <end position="182"/>
    </location>
</feature>
<dbReference type="GO" id="GO:0016020">
    <property type="term" value="C:membrane"/>
    <property type="evidence" value="ECO:0007669"/>
    <property type="project" value="UniProtKB-SubCell"/>
</dbReference>
<dbReference type="SMART" id="SM00079">
    <property type="entry name" value="PBPe"/>
    <property type="match status" value="1"/>
</dbReference>
<dbReference type="InterPro" id="IPR001320">
    <property type="entry name" value="Iontro_rcpt_C"/>
</dbReference>
<feature type="non-terminal residue" evidence="13">
    <location>
        <position position="434"/>
    </location>
</feature>
<feature type="transmembrane region" description="Helical" evidence="11">
    <location>
        <begin position="234"/>
        <end position="256"/>
    </location>
</feature>
<evidence type="ECO:0000256" key="1">
    <source>
        <dbReference type="ARBA" id="ARBA00004141"/>
    </source>
</evidence>
<dbReference type="InterPro" id="IPR015683">
    <property type="entry name" value="Ionotropic_Glu_rcpt"/>
</dbReference>
<evidence type="ECO:0000256" key="11">
    <source>
        <dbReference type="SAM" id="Phobius"/>
    </source>
</evidence>
<keyword evidence="3 11" id="KW-0812">Transmembrane</keyword>
<keyword evidence="5" id="KW-0406">Ion transport</keyword>
<evidence type="ECO:0000256" key="10">
    <source>
        <dbReference type="ARBA" id="ARBA00023303"/>
    </source>
</evidence>
<proteinExistence type="predicted"/>
<dbReference type="InterPro" id="IPR019594">
    <property type="entry name" value="Glu/Gly-bd"/>
</dbReference>